<feature type="region of interest" description="Disordered" evidence="1">
    <location>
        <begin position="344"/>
        <end position="375"/>
    </location>
</feature>
<dbReference type="Proteomes" id="UP000325113">
    <property type="component" value="Unassembled WGS sequence"/>
</dbReference>
<dbReference type="InterPro" id="IPR002049">
    <property type="entry name" value="LE_dom"/>
</dbReference>
<feature type="transmembrane region" description="Helical" evidence="2">
    <location>
        <begin position="574"/>
        <end position="594"/>
    </location>
</feature>
<gene>
    <name evidence="5" type="ORF">FNF31_01012</name>
</gene>
<feature type="transmembrane region" description="Helical" evidence="2">
    <location>
        <begin position="794"/>
        <end position="817"/>
    </location>
</feature>
<dbReference type="PANTHER" id="PTHR13018:SF5">
    <property type="entry name" value="RE44586P"/>
    <property type="match status" value="1"/>
</dbReference>
<keyword evidence="2" id="KW-1133">Transmembrane helix</keyword>
<dbReference type="Pfam" id="PF00053">
    <property type="entry name" value="EGF_laminin"/>
    <property type="match status" value="1"/>
</dbReference>
<evidence type="ECO:0000259" key="4">
    <source>
        <dbReference type="PROSITE" id="PS01186"/>
    </source>
</evidence>
<organism evidence="5 6">
    <name type="scientific">Cafeteria roenbergensis</name>
    <name type="common">Marine flagellate</name>
    <dbReference type="NCBI Taxonomy" id="33653"/>
    <lineage>
        <taxon>Eukaryota</taxon>
        <taxon>Sar</taxon>
        <taxon>Stramenopiles</taxon>
        <taxon>Bigyra</taxon>
        <taxon>Opalozoa</taxon>
        <taxon>Bicosoecida</taxon>
        <taxon>Cafeteriaceae</taxon>
        <taxon>Cafeteria</taxon>
    </lineage>
</organism>
<feature type="transmembrane region" description="Helical" evidence="2">
    <location>
        <begin position="606"/>
        <end position="626"/>
    </location>
</feature>
<feature type="compositionally biased region" description="Polar residues" evidence="1">
    <location>
        <begin position="358"/>
        <end position="371"/>
    </location>
</feature>
<dbReference type="PROSITE" id="PS01186">
    <property type="entry name" value="EGF_2"/>
    <property type="match status" value="1"/>
</dbReference>
<evidence type="ECO:0000256" key="2">
    <source>
        <dbReference type="SAM" id="Phobius"/>
    </source>
</evidence>
<dbReference type="AlphaFoldDB" id="A0A5A8DNU2"/>
<comment type="caution">
    <text evidence="5">The sequence shown here is derived from an EMBL/GenBank/DDBJ whole genome shotgun (WGS) entry which is preliminary data.</text>
</comment>
<dbReference type="InterPro" id="IPR000742">
    <property type="entry name" value="EGF"/>
</dbReference>
<keyword evidence="2" id="KW-0812">Transmembrane</keyword>
<dbReference type="PANTHER" id="PTHR13018">
    <property type="entry name" value="PROBABLE MEMBRANE PROTEIN DUF221-RELATED"/>
    <property type="match status" value="1"/>
</dbReference>
<keyword evidence="2" id="KW-0472">Membrane</keyword>
<evidence type="ECO:0000259" key="3">
    <source>
        <dbReference type="PROSITE" id="PS00022"/>
    </source>
</evidence>
<feature type="transmembrane region" description="Helical" evidence="2">
    <location>
        <begin position="829"/>
        <end position="848"/>
    </location>
</feature>
<feature type="transmembrane region" description="Helical" evidence="2">
    <location>
        <begin position="646"/>
        <end position="668"/>
    </location>
</feature>
<accession>A0A5A8DNU2</accession>
<dbReference type="GO" id="GO:0005227">
    <property type="term" value="F:calcium-activated cation channel activity"/>
    <property type="evidence" value="ECO:0007669"/>
    <property type="project" value="InterPro"/>
</dbReference>
<feature type="transmembrane region" description="Helical" evidence="2">
    <location>
        <begin position="232"/>
        <end position="250"/>
    </location>
</feature>
<proteinExistence type="predicted"/>
<reference evidence="5 6" key="1">
    <citation type="submission" date="2019-07" db="EMBL/GenBank/DDBJ databases">
        <title>Genomes of Cafeteria roenbergensis.</title>
        <authorList>
            <person name="Fischer M.G."/>
            <person name="Hackl T."/>
            <person name="Roman M."/>
        </authorList>
    </citation>
    <scope>NUCLEOTIDE SEQUENCE [LARGE SCALE GENOMIC DNA]</scope>
    <source>
        <strain evidence="5 6">Cflag</strain>
    </source>
</reference>
<evidence type="ECO:0000256" key="1">
    <source>
        <dbReference type="SAM" id="MobiDB-lite"/>
    </source>
</evidence>
<dbReference type="EMBL" id="VLTM01000006">
    <property type="protein sequence ID" value="KAA0167126.1"/>
    <property type="molecule type" value="Genomic_DNA"/>
</dbReference>
<feature type="domain" description="EGF-like" evidence="3 4">
    <location>
        <begin position="114"/>
        <end position="125"/>
    </location>
</feature>
<feature type="transmembrane region" description="Helical" evidence="2">
    <location>
        <begin position="749"/>
        <end position="774"/>
    </location>
</feature>
<dbReference type="InterPro" id="IPR045122">
    <property type="entry name" value="Csc1-like"/>
</dbReference>
<feature type="transmembrane region" description="Helical" evidence="2">
    <location>
        <begin position="680"/>
        <end position="702"/>
    </location>
</feature>
<name>A0A5A8DNU2_CAFRO</name>
<evidence type="ECO:0000313" key="5">
    <source>
        <dbReference type="EMBL" id="KAA0167126.1"/>
    </source>
</evidence>
<evidence type="ECO:0000313" key="6">
    <source>
        <dbReference type="Proteomes" id="UP000325113"/>
    </source>
</evidence>
<sequence>MQTCGQGSEAGLEESAADLRCANVTTQCLCYPGYSGPSCADKVELGVAAARVAGKRIDGWCNVTYDLDAYWHPGLLAVASPVDRSARDPGVCSGHGWCHAVQAPRTSEVKVSFCQCDDGWFGETCERRVEDGPAALERPAGTSNNCEVQASGGLALTLAVCPVTVDQFFISKLTMRCAMHGICLAAQPDPATGALAAPSGRWRPQTQGVCFCEPGFDGEQCLGGKQLQATQTAWTGLGSVVFVLGVVVLYRRRRSLQAQFDDDNVTPSDFTVFVQGLPTLSLGSPKAPSEDTAELYRLFDKIGPVHFIAPATNDAKLIELFTIRVRLLTQLQIGHEATQHDLLSSAGMAAQPRRESTASRSSLPMSNQASDGSAPKAVASSVTSRLASGDEAGGSPSETVAFDKRKPLECTPVTHSVSLEASQLPEASISAGANCGWCIRLALEASVAAYCLCPRRLLLGYLASLDRAIDDEKNIAETYEYNRAFVTFSYADHKWKAVKAFEAARKAPQPGLRVAKRAAGSMAERASLVAEAIDRQLPSAKELLFRGRVLSVKPAPEPEEVIWSSLDSTPLSSLFRAAASSALVALLAFGGWYAVTSINESRAGGLVGFFIAGAILALNWVASFAFRRASEFEQHHATGGKTRWIFIKVLVSQLTVSIAAAVVAVYGFPADGQNRYIQDWYSQAGAFILRTVMVESVVPPILSMLTIPDHAKVLAVRLCCWKSATAVDLAQEPPHFFLAERSAALMRTVIMAAALAPGMPVLSFFVSAGLLVRSMADSYCMQNVFQMNKSGPQLIRIMELTLLAAGGLNVLMARLILNRAAATSMMAESVFWMFVVFAAWAGTGYISWKSARSRDCCCGTGHVLPWARHWLCCNVSSLVTPFEFAHDFFMSVVFGYKFFERYEDSDSAMLDETHGVPYHELFAEHGLRRSPYLVFERILLFQDALRAVEDDLFVLRPMTGATFIAVQRHLKDILATSQLREASPRV</sequence>
<dbReference type="PROSITE" id="PS00022">
    <property type="entry name" value="EGF_1"/>
    <property type="match status" value="1"/>
</dbReference>
<protein>
    <recommendedName>
        <fullName evidence="3 4">EGF-like domain-containing protein</fullName>
    </recommendedName>
</protein>
<dbReference type="GO" id="GO:0005886">
    <property type="term" value="C:plasma membrane"/>
    <property type="evidence" value="ECO:0007669"/>
    <property type="project" value="TreeGrafter"/>
</dbReference>